<keyword evidence="3" id="KW-1185">Reference proteome</keyword>
<dbReference type="InterPro" id="IPR027482">
    <property type="entry name" value="Sec1-like_dom2"/>
</dbReference>
<comment type="similarity">
    <text evidence="1">Belongs to the STXBP/unc-18/SEC1 family.</text>
</comment>
<dbReference type="Pfam" id="PF00995">
    <property type="entry name" value="Sec1"/>
    <property type="match status" value="1"/>
</dbReference>
<accession>A0A077Z2S4</accession>
<reference evidence="2" key="1">
    <citation type="submission" date="2014-01" db="EMBL/GenBank/DDBJ databases">
        <authorList>
            <person name="Aslett M."/>
        </authorList>
    </citation>
    <scope>NUCLEOTIDE SEQUENCE</scope>
</reference>
<dbReference type="GO" id="GO:0016192">
    <property type="term" value="P:vesicle-mediated transport"/>
    <property type="evidence" value="ECO:0007669"/>
    <property type="project" value="InterPro"/>
</dbReference>
<dbReference type="InterPro" id="IPR043154">
    <property type="entry name" value="Sec-1-like_dom1"/>
</dbReference>
<sequence length="603" mass="67960">MLNFNRPISNTVSFDPFWKILVYDKTGMDILSPLFTVKELRDYGVTLHLQLASQRDPLPDVPCIYFVAPSRETIQALCNDFVGGLYESYFLNFISPLARPYLEDLATAAVKADALSQVRKVFDQYMSFITLEDDLFILKRYTDDSPLSFYSINRPEMDTNTMDEIVAAMADGLFSVCVTLGCVPIIRCPRGNAAELVAEKLNGKIRDNLRDARNSLFSGETARQSLFGFQRPLLIICDRSLDLATPFHHTWTYQALVHDVLAFELNRVMIPSANGNCQEFDVAVSDKFWNTHKGSPFPNVAEAIQVELENYRTREEEIRKLKSAMGLEDETDETVSMLTESTAELTSAMRSLPELLERKRLIDLHTNIATAVLEQIKVRQLDSFFEAEEKLMNKQSTDRPVLDIIKDQNVGSPEDKMRLTLVKYLCDEMTDGDLSACLHALEAIGCNTSAFKYLKRVKQFSSKNLLSNRHHSSGGGTKTIGMFSKLLNQSSQFIMEGVKNLVIQKRNLPLTGVVDALMEAKSNAEVDDYLCFDPKLLKDAPAVGQKSRATFNEAIVFMIGGGTYAEYQNLLDYRKSKRIIFGCTELVNGVQFLDQLTRLGSEI</sequence>
<gene>
    <name evidence="2" type="ORF">TTRE_0000240301</name>
</gene>
<reference evidence="2" key="2">
    <citation type="submission" date="2014-03" db="EMBL/GenBank/DDBJ databases">
        <title>The whipworm genome and dual-species transcriptomics of an intimate host-pathogen interaction.</title>
        <authorList>
            <person name="Foth B.J."/>
            <person name="Tsai I.J."/>
            <person name="Reid A.J."/>
            <person name="Bancroft A.J."/>
            <person name="Nichol S."/>
            <person name="Tracey A."/>
            <person name="Holroyd N."/>
            <person name="Cotton J.A."/>
            <person name="Stanley E.J."/>
            <person name="Zarowiecki M."/>
            <person name="Liu J.Z."/>
            <person name="Huckvale T."/>
            <person name="Cooper P.J."/>
            <person name="Grencis R.K."/>
            <person name="Berriman M."/>
        </authorList>
    </citation>
    <scope>NUCLEOTIDE SEQUENCE [LARGE SCALE GENOMIC DNA]</scope>
</reference>
<dbReference type="InterPro" id="IPR043127">
    <property type="entry name" value="Sec-1-like_dom3a"/>
</dbReference>
<dbReference type="InterPro" id="IPR036045">
    <property type="entry name" value="Sec1-like_sf"/>
</dbReference>
<dbReference type="EMBL" id="HG805881">
    <property type="protein sequence ID" value="CDW54134.1"/>
    <property type="molecule type" value="Genomic_DNA"/>
</dbReference>
<protein>
    <submittedName>
        <fullName evidence="2">Sec1 domain containing protein</fullName>
    </submittedName>
</protein>
<dbReference type="Gene3D" id="3.90.830.10">
    <property type="entry name" value="Syntaxin Binding Protein 1, Chain A, domain 2"/>
    <property type="match status" value="1"/>
</dbReference>
<dbReference type="InterPro" id="IPR001619">
    <property type="entry name" value="Sec1-like"/>
</dbReference>
<evidence type="ECO:0000256" key="1">
    <source>
        <dbReference type="ARBA" id="ARBA00009884"/>
    </source>
</evidence>
<organism evidence="2 3">
    <name type="scientific">Trichuris trichiura</name>
    <name type="common">Whipworm</name>
    <name type="synonym">Trichocephalus trichiurus</name>
    <dbReference type="NCBI Taxonomy" id="36087"/>
    <lineage>
        <taxon>Eukaryota</taxon>
        <taxon>Metazoa</taxon>
        <taxon>Ecdysozoa</taxon>
        <taxon>Nematoda</taxon>
        <taxon>Enoplea</taxon>
        <taxon>Dorylaimia</taxon>
        <taxon>Trichinellida</taxon>
        <taxon>Trichuridae</taxon>
        <taxon>Trichuris</taxon>
    </lineage>
</organism>
<dbReference type="Gene3D" id="3.40.50.1910">
    <property type="match status" value="1"/>
</dbReference>
<dbReference type="OrthoDB" id="10251230at2759"/>
<evidence type="ECO:0000313" key="2">
    <source>
        <dbReference type="EMBL" id="CDW54134.1"/>
    </source>
</evidence>
<dbReference type="Proteomes" id="UP000030665">
    <property type="component" value="Unassembled WGS sequence"/>
</dbReference>
<dbReference type="SUPFAM" id="SSF56815">
    <property type="entry name" value="Sec1/munc18-like (SM) proteins"/>
    <property type="match status" value="1"/>
</dbReference>
<dbReference type="STRING" id="36087.A0A077Z2S4"/>
<proteinExistence type="inferred from homology"/>
<name>A0A077Z2S4_TRITR</name>
<dbReference type="PANTHER" id="PTHR11679">
    <property type="entry name" value="VESICLE PROTEIN SORTING-ASSOCIATED"/>
    <property type="match status" value="1"/>
</dbReference>
<evidence type="ECO:0000313" key="3">
    <source>
        <dbReference type="Proteomes" id="UP000030665"/>
    </source>
</evidence>
<dbReference type="Gene3D" id="1.25.40.60">
    <property type="match status" value="1"/>
</dbReference>
<dbReference type="PIRSF" id="PIRSF005715">
    <property type="entry name" value="VPS45_Sec1"/>
    <property type="match status" value="1"/>
</dbReference>
<dbReference type="Gene3D" id="3.40.50.2060">
    <property type="match status" value="1"/>
</dbReference>
<dbReference type="AlphaFoldDB" id="A0A077Z2S4"/>